<gene>
    <name evidence="2" type="ORF">CDAR_518571</name>
</gene>
<accession>A0AAV4UVV2</accession>
<reference evidence="2 3" key="1">
    <citation type="submission" date="2021-06" db="EMBL/GenBank/DDBJ databases">
        <title>Caerostris darwini draft genome.</title>
        <authorList>
            <person name="Kono N."/>
            <person name="Arakawa K."/>
        </authorList>
    </citation>
    <scope>NUCLEOTIDE SEQUENCE [LARGE SCALE GENOMIC DNA]</scope>
</reference>
<dbReference type="Proteomes" id="UP001054837">
    <property type="component" value="Unassembled WGS sequence"/>
</dbReference>
<evidence type="ECO:0000313" key="3">
    <source>
        <dbReference type="Proteomes" id="UP001054837"/>
    </source>
</evidence>
<feature type="region of interest" description="Disordered" evidence="1">
    <location>
        <begin position="47"/>
        <end position="67"/>
    </location>
</feature>
<proteinExistence type="predicted"/>
<evidence type="ECO:0000256" key="1">
    <source>
        <dbReference type="SAM" id="MobiDB-lite"/>
    </source>
</evidence>
<evidence type="ECO:0000313" key="2">
    <source>
        <dbReference type="EMBL" id="GIY61914.1"/>
    </source>
</evidence>
<keyword evidence="3" id="KW-1185">Reference proteome</keyword>
<sequence length="99" mass="11272">MSYSLRFLHVPRTDLPDALFRAITPFLSPETIPAELSPRPVRIERPKERDQCAKGPSISPCHLQPPTMHFRPRTSAHLLSKELMTRPLALKATISSFNR</sequence>
<comment type="caution">
    <text evidence="2">The sequence shown here is derived from an EMBL/GenBank/DDBJ whole genome shotgun (WGS) entry which is preliminary data.</text>
</comment>
<dbReference type="AlphaFoldDB" id="A0AAV4UVV2"/>
<protein>
    <submittedName>
        <fullName evidence="2">Uncharacterized protein</fullName>
    </submittedName>
</protein>
<dbReference type="EMBL" id="BPLQ01012009">
    <property type="protein sequence ID" value="GIY61914.1"/>
    <property type="molecule type" value="Genomic_DNA"/>
</dbReference>
<organism evidence="2 3">
    <name type="scientific">Caerostris darwini</name>
    <dbReference type="NCBI Taxonomy" id="1538125"/>
    <lineage>
        <taxon>Eukaryota</taxon>
        <taxon>Metazoa</taxon>
        <taxon>Ecdysozoa</taxon>
        <taxon>Arthropoda</taxon>
        <taxon>Chelicerata</taxon>
        <taxon>Arachnida</taxon>
        <taxon>Araneae</taxon>
        <taxon>Araneomorphae</taxon>
        <taxon>Entelegynae</taxon>
        <taxon>Araneoidea</taxon>
        <taxon>Araneidae</taxon>
        <taxon>Caerostris</taxon>
    </lineage>
</organism>
<name>A0AAV4UVV2_9ARAC</name>